<dbReference type="EMBL" id="JABBYC010000009">
    <property type="protein sequence ID" value="MBL0886201.1"/>
    <property type="molecule type" value="Genomic_DNA"/>
</dbReference>
<sequence>MRIRKQNPESLARTLGVVMETLAAVGLERIGSVTLTPHRISLEPRDLAEGEQIARTLGCTLPMDHRMLTPGFTDWSGQVAGLEVHVRSVLRRPLGGAR</sequence>
<evidence type="ECO:0000313" key="1">
    <source>
        <dbReference type="EMBL" id="MBL0886201.1"/>
    </source>
</evidence>
<dbReference type="Proteomes" id="UP000675409">
    <property type="component" value="Unassembled WGS sequence"/>
</dbReference>
<name>A0ABS1LJ27_9MICO</name>
<gene>
    <name evidence="1" type="ORF">HGK34_07945</name>
</gene>
<protein>
    <submittedName>
        <fullName evidence="1">Uncharacterized protein</fullName>
    </submittedName>
</protein>
<dbReference type="RefSeq" id="WP_201846039.1">
    <property type="nucleotide sequence ID" value="NZ_JABBYC010000009.1"/>
</dbReference>
<organism evidence="1 2">
    <name type="scientific">Myceligenerans indicum</name>
    <dbReference type="NCBI Taxonomy" id="2593663"/>
    <lineage>
        <taxon>Bacteria</taxon>
        <taxon>Bacillati</taxon>
        <taxon>Actinomycetota</taxon>
        <taxon>Actinomycetes</taxon>
        <taxon>Micrococcales</taxon>
        <taxon>Promicromonosporaceae</taxon>
        <taxon>Myceligenerans</taxon>
    </lineage>
</organism>
<evidence type="ECO:0000313" key="2">
    <source>
        <dbReference type="Proteomes" id="UP000675409"/>
    </source>
</evidence>
<accession>A0ABS1LJ27</accession>
<keyword evidence="2" id="KW-1185">Reference proteome</keyword>
<reference evidence="1 2" key="1">
    <citation type="journal article" date="2021" name="Arch. Microbiol.">
        <title>Myceligenerans indicum sp. nov., an actinobacterium isolated from mangrove sediment of Sundarbans, India.</title>
        <authorList>
            <person name="Asha K."/>
            <person name="Bhadury P."/>
        </authorList>
    </citation>
    <scope>NUCLEOTIDE SEQUENCE [LARGE SCALE GENOMIC DNA]</scope>
    <source>
        <strain evidence="1 2">I2</strain>
    </source>
</reference>
<proteinExistence type="predicted"/>
<comment type="caution">
    <text evidence="1">The sequence shown here is derived from an EMBL/GenBank/DDBJ whole genome shotgun (WGS) entry which is preliminary data.</text>
</comment>